<feature type="chain" id="PRO_5043797736" evidence="1">
    <location>
        <begin position="26"/>
        <end position="157"/>
    </location>
</feature>
<evidence type="ECO:0000313" key="2">
    <source>
        <dbReference type="EMBL" id="GJD87711.1"/>
    </source>
</evidence>
<keyword evidence="1" id="KW-0732">Signal</keyword>
<protein>
    <submittedName>
        <fullName evidence="2">Uncharacterized protein</fullName>
    </submittedName>
</protein>
<reference evidence="2" key="2">
    <citation type="submission" date="2021-08" db="EMBL/GenBank/DDBJ databases">
        <authorList>
            <person name="Tani A."/>
            <person name="Ola A."/>
            <person name="Ogura Y."/>
            <person name="Katsura K."/>
            <person name="Hayashi T."/>
        </authorList>
    </citation>
    <scope>NUCLEOTIDE SEQUENCE</scope>
    <source>
        <strain evidence="2">DSM 16372</strain>
    </source>
</reference>
<sequence length="157" mass="16768">MPKNSLVNLAAVVLATSLLGSPSFAADLPDPAGVSVPWDAAARAARFERLRQSLHGNRISNRLSFDKRGDWGTAEVEVEGSGITVDAVSVGDHADTTLEARGRNLDIKQYQFGSSQSHSVYTGADSRIFKHVPLCDTGLPQRTHAVGSLVVEIPSCR</sequence>
<evidence type="ECO:0000256" key="1">
    <source>
        <dbReference type="SAM" id="SignalP"/>
    </source>
</evidence>
<organism evidence="2 3">
    <name type="scientific">Methylobacterium hispanicum</name>
    <dbReference type="NCBI Taxonomy" id="270350"/>
    <lineage>
        <taxon>Bacteria</taxon>
        <taxon>Pseudomonadati</taxon>
        <taxon>Pseudomonadota</taxon>
        <taxon>Alphaproteobacteria</taxon>
        <taxon>Hyphomicrobiales</taxon>
        <taxon>Methylobacteriaceae</taxon>
        <taxon>Methylobacterium</taxon>
    </lineage>
</organism>
<keyword evidence="3" id="KW-1185">Reference proteome</keyword>
<accession>A0AAV4ZH09</accession>
<dbReference type="RefSeq" id="WP_238229707.1">
    <property type="nucleotide sequence ID" value="NZ_BPQO01000004.1"/>
</dbReference>
<feature type="signal peptide" evidence="1">
    <location>
        <begin position="1"/>
        <end position="25"/>
    </location>
</feature>
<proteinExistence type="predicted"/>
<dbReference type="EMBL" id="BPQO01000004">
    <property type="protein sequence ID" value="GJD87711.1"/>
    <property type="molecule type" value="Genomic_DNA"/>
</dbReference>
<dbReference type="AlphaFoldDB" id="A0AAV4ZH09"/>
<dbReference type="Proteomes" id="UP001055247">
    <property type="component" value="Unassembled WGS sequence"/>
</dbReference>
<evidence type="ECO:0000313" key="3">
    <source>
        <dbReference type="Proteomes" id="UP001055247"/>
    </source>
</evidence>
<comment type="caution">
    <text evidence="2">The sequence shown here is derived from an EMBL/GenBank/DDBJ whole genome shotgun (WGS) entry which is preliminary data.</text>
</comment>
<reference evidence="2" key="1">
    <citation type="journal article" date="2016" name="Front. Microbiol.">
        <title>Genome Sequence of the Piezophilic, Mesophilic Sulfate-Reducing Bacterium Desulfovibrio indicus J2T.</title>
        <authorList>
            <person name="Cao J."/>
            <person name="Maignien L."/>
            <person name="Shao Z."/>
            <person name="Alain K."/>
            <person name="Jebbar M."/>
        </authorList>
    </citation>
    <scope>NUCLEOTIDE SEQUENCE</scope>
    <source>
        <strain evidence="2">DSM 16372</strain>
    </source>
</reference>
<name>A0AAV4ZH09_9HYPH</name>
<gene>
    <name evidence="2" type="ORF">BHAOGJBA_1216</name>
</gene>